<gene>
    <name evidence="3" type="ORF">GPJ59_14840</name>
</gene>
<dbReference type="SUPFAM" id="SSF54001">
    <property type="entry name" value="Cysteine proteinases"/>
    <property type="match status" value="1"/>
</dbReference>
<evidence type="ECO:0000313" key="4">
    <source>
        <dbReference type="Proteomes" id="UP000812013"/>
    </source>
</evidence>
<dbReference type="SUPFAM" id="SSF89372">
    <property type="entry name" value="Fucose-specific lectin"/>
    <property type="match status" value="1"/>
</dbReference>
<sequence length="496" mass="50494">MLRNSQRPLRGRALLTAAALAAPLLGMVSAGPAAADATTVADIARSQVGNSCSPYYGCVYPSAWCAEFSRWVWNKAGANTSGLNAAAASFHSYGQRNGTLHTSGPKVGDAVLWDDDGSVSGEANHVSLVVGVSADGTQIQTVGGNESHKVSFKNWFNWRTYVNPGAGRALAFVSPSGLPSTPPTPPQPPASQAQWRAQVAVEAGGVVYHAVRSADRTWTGFGDVQDVAGEVPGGIRGVAEAGVNGDTHVLAVGNDGRLYHTIRFADRTWAGFGDASWAAAAPGNITQVSAVSIGADLHVAVVADGTVHHSVRRADGTWTPFGTVGRPGGAAVKKVVVAASGSELQMVALSEGGVLQHGRRHADGTWSAFGDASAAGGAAEAGITSVDDVAVAGTGNGDLQLVITANGGTKQFHGARYASGSWSGFNSLAGVVPAATVTGVAAAAVDNELQALFVTSDNRVLHTIRHVNGTWDAAGSVNLTGVPYGRAGIAITGTYN</sequence>
<feature type="chain" id="PRO_5046308231" evidence="1">
    <location>
        <begin position="36"/>
        <end position="496"/>
    </location>
</feature>
<dbReference type="EMBL" id="WTFF01000089">
    <property type="protein sequence ID" value="MBW5483128.1"/>
    <property type="molecule type" value="Genomic_DNA"/>
</dbReference>
<name>A0ABS6Z5S6_9ACTN</name>
<organism evidence="3 4">
    <name type="scientific">Streptomyces bambusae</name>
    <dbReference type="NCBI Taxonomy" id="1550616"/>
    <lineage>
        <taxon>Bacteria</taxon>
        <taxon>Bacillati</taxon>
        <taxon>Actinomycetota</taxon>
        <taxon>Actinomycetes</taxon>
        <taxon>Kitasatosporales</taxon>
        <taxon>Streptomycetaceae</taxon>
        <taxon>Streptomyces</taxon>
    </lineage>
</organism>
<dbReference type="RefSeq" id="WP_219667591.1">
    <property type="nucleotide sequence ID" value="NZ_WTFF01000089.1"/>
</dbReference>
<dbReference type="Proteomes" id="UP000812013">
    <property type="component" value="Unassembled WGS sequence"/>
</dbReference>
<proteinExistence type="predicted"/>
<dbReference type="InterPro" id="IPR007921">
    <property type="entry name" value="CHAP_dom"/>
</dbReference>
<keyword evidence="4" id="KW-1185">Reference proteome</keyword>
<protein>
    <submittedName>
        <fullName evidence="3">CHAP domain-containing protein</fullName>
    </submittedName>
</protein>
<keyword evidence="1" id="KW-0732">Signal</keyword>
<comment type="caution">
    <text evidence="3">The sequence shown here is derived from an EMBL/GenBank/DDBJ whole genome shotgun (WGS) entry which is preliminary data.</text>
</comment>
<evidence type="ECO:0000313" key="3">
    <source>
        <dbReference type="EMBL" id="MBW5483128.1"/>
    </source>
</evidence>
<evidence type="ECO:0000256" key="1">
    <source>
        <dbReference type="SAM" id="SignalP"/>
    </source>
</evidence>
<evidence type="ECO:0000259" key="2">
    <source>
        <dbReference type="PROSITE" id="PS50911"/>
    </source>
</evidence>
<feature type="domain" description="Peptidase C51" evidence="2">
    <location>
        <begin position="40"/>
        <end position="174"/>
    </location>
</feature>
<dbReference type="InterPro" id="IPR038765">
    <property type="entry name" value="Papain-like_cys_pep_sf"/>
</dbReference>
<reference evidence="3 4" key="1">
    <citation type="submission" date="2019-12" db="EMBL/GenBank/DDBJ databases">
        <title>Genome sequence of Streptomyces bambusae.</title>
        <authorList>
            <person name="Bansal K."/>
            <person name="Choksket S."/>
            <person name="Korpole S."/>
            <person name="Patil P.B."/>
        </authorList>
    </citation>
    <scope>NUCLEOTIDE SEQUENCE [LARGE SCALE GENOMIC DNA]</scope>
    <source>
        <strain evidence="3 4">SK60</strain>
    </source>
</reference>
<feature type="signal peptide" evidence="1">
    <location>
        <begin position="1"/>
        <end position="35"/>
    </location>
</feature>
<dbReference type="Pfam" id="PF05257">
    <property type="entry name" value="CHAP"/>
    <property type="match status" value="1"/>
</dbReference>
<dbReference type="PROSITE" id="PS50911">
    <property type="entry name" value="CHAP"/>
    <property type="match status" value="1"/>
</dbReference>
<accession>A0ABS6Z5S6</accession>